<dbReference type="RefSeq" id="WP_270676209.1">
    <property type="nucleotide sequence ID" value="NZ_JAQFWP010000005.1"/>
</dbReference>
<evidence type="ECO:0000313" key="1">
    <source>
        <dbReference type="EMBL" id="MDA2803728.1"/>
    </source>
</evidence>
<keyword evidence="2" id="KW-1185">Reference proteome</keyword>
<name>A0ABT4TG99_9ACTN</name>
<evidence type="ECO:0000313" key="2">
    <source>
        <dbReference type="Proteomes" id="UP001165685"/>
    </source>
</evidence>
<organism evidence="1 2">
    <name type="scientific">Nocardiopsis suaedae</name>
    <dbReference type="NCBI Taxonomy" id="3018444"/>
    <lineage>
        <taxon>Bacteria</taxon>
        <taxon>Bacillati</taxon>
        <taxon>Actinomycetota</taxon>
        <taxon>Actinomycetes</taxon>
        <taxon>Streptosporangiales</taxon>
        <taxon>Nocardiopsidaceae</taxon>
        <taxon>Nocardiopsis</taxon>
    </lineage>
</organism>
<dbReference type="EMBL" id="JAQFWP010000005">
    <property type="protein sequence ID" value="MDA2803728.1"/>
    <property type="molecule type" value="Genomic_DNA"/>
</dbReference>
<accession>A0ABT4TG99</accession>
<proteinExistence type="predicted"/>
<sequence length="102" mass="10338">MTAERPPGGDPVATARRVAERALGVSDVVDLSAGSYGTTATLGAGVRVKGVSVHRGEVRVGVVVRYGRPVPDIAADVREAVRPEVPGSAVHVEVEDVVAGAG</sequence>
<dbReference type="Proteomes" id="UP001165685">
    <property type="component" value="Unassembled WGS sequence"/>
</dbReference>
<gene>
    <name evidence="1" type="ORF">O4U47_04330</name>
</gene>
<reference evidence="1" key="1">
    <citation type="submission" date="2023-01" db="EMBL/GenBank/DDBJ databases">
        <title>Draft genome sequence of Nocardiopsis sp. LSu2-4 isolated from halophytes.</title>
        <authorList>
            <person name="Duangmal K."/>
            <person name="Chantavorakit T."/>
        </authorList>
    </citation>
    <scope>NUCLEOTIDE SEQUENCE</scope>
    <source>
        <strain evidence="1">LSu2-4</strain>
    </source>
</reference>
<protein>
    <recommendedName>
        <fullName evidence="3">Asp23/Gls24 family envelope stress response protein</fullName>
    </recommendedName>
</protein>
<evidence type="ECO:0008006" key="3">
    <source>
        <dbReference type="Google" id="ProtNLM"/>
    </source>
</evidence>
<comment type="caution">
    <text evidence="1">The sequence shown here is derived from an EMBL/GenBank/DDBJ whole genome shotgun (WGS) entry which is preliminary data.</text>
</comment>